<keyword evidence="2" id="KW-1185">Reference proteome</keyword>
<dbReference type="AlphaFoldDB" id="A0A811KBP9"/>
<proteinExistence type="predicted"/>
<name>A0A811KBP9_9BILA</name>
<organism evidence="1 2">
    <name type="scientific">Bursaphelenchus okinawaensis</name>
    <dbReference type="NCBI Taxonomy" id="465554"/>
    <lineage>
        <taxon>Eukaryota</taxon>
        <taxon>Metazoa</taxon>
        <taxon>Ecdysozoa</taxon>
        <taxon>Nematoda</taxon>
        <taxon>Chromadorea</taxon>
        <taxon>Rhabditida</taxon>
        <taxon>Tylenchina</taxon>
        <taxon>Tylenchomorpha</taxon>
        <taxon>Aphelenchoidea</taxon>
        <taxon>Aphelenchoididae</taxon>
        <taxon>Bursaphelenchus</taxon>
    </lineage>
</organism>
<dbReference type="EMBL" id="CAJFDH010000003">
    <property type="protein sequence ID" value="CAD5213561.1"/>
    <property type="molecule type" value="Genomic_DNA"/>
</dbReference>
<dbReference type="EMBL" id="CAJFCW020000003">
    <property type="protein sequence ID" value="CAG9101113.1"/>
    <property type="molecule type" value="Genomic_DNA"/>
</dbReference>
<comment type="caution">
    <text evidence="1">The sequence shown here is derived from an EMBL/GenBank/DDBJ whole genome shotgun (WGS) entry which is preliminary data.</text>
</comment>
<accession>A0A811KBP9</accession>
<protein>
    <submittedName>
        <fullName evidence="1">Uncharacterized protein</fullName>
    </submittedName>
</protein>
<dbReference type="Proteomes" id="UP000783686">
    <property type="component" value="Unassembled WGS sequence"/>
</dbReference>
<evidence type="ECO:0000313" key="2">
    <source>
        <dbReference type="Proteomes" id="UP000614601"/>
    </source>
</evidence>
<sequence length="69" mass="8123">MFPNVNVLSLSEKGEEESKSDMVQKAMTAYAYQHYINLFDERYEGYIVNLILSYAEAFELNKDLCEFRI</sequence>
<reference evidence="1" key="1">
    <citation type="submission" date="2020-09" db="EMBL/GenBank/DDBJ databases">
        <authorList>
            <person name="Kikuchi T."/>
        </authorList>
    </citation>
    <scope>NUCLEOTIDE SEQUENCE</scope>
    <source>
        <strain evidence="1">SH1</strain>
    </source>
</reference>
<evidence type="ECO:0000313" key="1">
    <source>
        <dbReference type="EMBL" id="CAD5213561.1"/>
    </source>
</evidence>
<dbReference type="Proteomes" id="UP000614601">
    <property type="component" value="Unassembled WGS sequence"/>
</dbReference>
<gene>
    <name evidence="1" type="ORF">BOKJ2_LOCUS5154</name>
</gene>